<gene>
    <name evidence="3" type="ORF">PCOR1329_LOCUS26331</name>
</gene>
<keyword evidence="2" id="KW-1133">Transmembrane helix</keyword>
<reference evidence="3" key="1">
    <citation type="submission" date="2023-10" db="EMBL/GenBank/DDBJ databases">
        <authorList>
            <person name="Chen Y."/>
            <person name="Shah S."/>
            <person name="Dougan E. K."/>
            <person name="Thang M."/>
            <person name="Chan C."/>
        </authorList>
    </citation>
    <scope>NUCLEOTIDE SEQUENCE [LARGE SCALE GENOMIC DNA]</scope>
</reference>
<feature type="transmembrane region" description="Helical" evidence="2">
    <location>
        <begin position="103"/>
        <end position="126"/>
    </location>
</feature>
<name>A0ABN9S9T7_9DINO</name>
<dbReference type="Proteomes" id="UP001189429">
    <property type="component" value="Unassembled WGS sequence"/>
</dbReference>
<evidence type="ECO:0000313" key="3">
    <source>
        <dbReference type="EMBL" id="CAK0826505.1"/>
    </source>
</evidence>
<keyword evidence="2" id="KW-0472">Membrane</keyword>
<sequence>APWGRLRGICQGAPQKGRSLFFVGSSSCSACLACGNHSSSCDGDGDHHSHLICCRQRAGQQHACAVWQRVASSFRGAPPRPRHPRSMAKRHARHSATSWRCRWIAWWLALVLTLLATTLCMLVHGLGPAPPGADGAERPPWAARGHPSRGDVPRRAEDEAPAGRQAPPGTVPRAAKLQGGAPESLGSAPVNTGQEVLGGGAGGSAEGDAQRSRGQGRPVGAASGSREDLARSPSPSVFFEEHVGSSCQGYVHVPPIVSTLDVAKQACIADDACNSIECPVGTTIDCTLRRSSDFVEYPPAVCYLKVDPEDAKAKVHPAYKGLLKEYPFQPVTTQDRKQVNIILVRTPWGASGDARKERGLYEKYKDDILFLGISSFEDYPLDAMNPYSPRLDVNYFLGAFPGFLHMMRQPEKHFPPHVKTLLMSQSDFQLPDVLPEDLLHVSKKYDFTYAATWPLGQSPTDSRCMGWSGYAKNWTFVKQALQVMCGEYNLKGVLIATRGEGSNERCTIPDSCQGQITQTTFVKQETYFNFIKQSRFSFVPQVHDASPRVATQALVHDVPLLMNKHISGGWKYINENTGEFFHDMSDFRQSLEKILHGAATPGTYQPRKWVLENYGDEHSGKRLLAFVKENFADRVTLPKNTRLLLT</sequence>
<keyword evidence="2" id="KW-0812">Transmembrane</keyword>
<evidence type="ECO:0000256" key="1">
    <source>
        <dbReference type="SAM" id="MobiDB-lite"/>
    </source>
</evidence>
<feature type="compositionally biased region" description="Basic and acidic residues" evidence="1">
    <location>
        <begin position="148"/>
        <end position="158"/>
    </location>
</feature>
<keyword evidence="4" id="KW-1185">Reference proteome</keyword>
<accession>A0ABN9S9T7</accession>
<feature type="region of interest" description="Disordered" evidence="1">
    <location>
        <begin position="131"/>
        <end position="233"/>
    </location>
</feature>
<feature type="non-terminal residue" evidence="3">
    <location>
        <position position="1"/>
    </location>
</feature>
<comment type="caution">
    <text evidence="3">The sequence shown here is derived from an EMBL/GenBank/DDBJ whole genome shotgun (WGS) entry which is preliminary data.</text>
</comment>
<proteinExistence type="predicted"/>
<dbReference type="EMBL" id="CAUYUJ010009336">
    <property type="protein sequence ID" value="CAK0826505.1"/>
    <property type="molecule type" value="Genomic_DNA"/>
</dbReference>
<organism evidence="3 4">
    <name type="scientific">Prorocentrum cordatum</name>
    <dbReference type="NCBI Taxonomy" id="2364126"/>
    <lineage>
        <taxon>Eukaryota</taxon>
        <taxon>Sar</taxon>
        <taxon>Alveolata</taxon>
        <taxon>Dinophyceae</taxon>
        <taxon>Prorocentrales</taxon>
        <taxon>Prorocentraceae</taxon>
        <taxon>Prorocentrum</taxon>
    </lineage>
</organism>
<evidence type="ECO:0000313" key="4">
    <source>
        <dbReference type="Proteomes" id="UP001189429"/>
    </source>
</evidence>
<protein>
    <submittedName>
        <fullName evidence="3">Uncharacterized protein</fullName>
    </submittedName>
</protein>
<evidence type="ECO:0000256" key="2">
    <source>
        <dbReference type="SAM" id="Phobius"/>
    </source>
</evidence>
<feature type="compositionally biased region" description="Gly residues" evidence="1">
    <location>
        <begin position="196"/>
        <end position="205"/>
    </location>
</feature>